<dbReference type="Proteomes" id="UP000663852">
    <property type="component" value="Unassembled WGS sequence"/>
</dbReference>
<organism evidence="3 4">
    <name type="scientific">Adineta ricciae</name>
    <name type="common">Rotifer</name>
    <dbReference type="NCBI Taxonomy" id="249248"/>
    <lineage>
        <taxon>Eukaryota</taxon>
        <taxon>Metazoa</taxon>
        <taxon>Spiralia</taxon>
        <taxon>Gnathifera</taxon>
        <taxon>Rotifera</taxon>
        <taxon>Eurotatoria</taxon>
        <taxon>Bdelloidea</taxon>
        <taxon>Adinetida</taxon>
        <taxon>Adinetidae</taxon>
        <taxon>Adineta</taxon>
    </lineage>
</organism>
<feature type="compositionally biased region" description="Low complexity" evidence="1">
    <location>
        <begin position="33"/>
        <end position="46"/>
    </location>
</feature>
<name>A0A814S2B9_ADIRI</name>
<dbReference type="SUPFAM" id="SSF54427">
    <property type="entry name" value="NTF2-like"/>
    <property type="match status" value="1"/>
</dbReference>
<feature type="compositionally biased region" description="Polar residues" evidence="1">
    <location>
        <begin position="11"/>
        <end position="22"/>
    </location>
</feature>
<feature type="domain" description="Calcium/calmodulin-dependent protein kinase II association-domain" evidence="2">
    <location>
        <begin position="88"/>
        <end position="214"/>
    </location>
</feature>
<comment type="caution">
    <text evidence="3">The sequence shown here is derived from an EMBL/GenBank/DDBJ whole genome shotgun (WGS) entry which is preliminary data.</text>
</comment>
<protein>
    <recommendedName>
        <fullName evidence="2">Calcium/calmodulin-dependent protein kinase II association-domain domain-containing protein</fullName>
    </recommendedName>
</protein>
<gene>
    <name evidence="3" type="ORF">EDS130_LOCUS22156</name>
</gene>
<evidence type="ECO:0000313" key="4">
    <source>
        <dbReference type="Proteomes" id="UP000663852"/>
    </source>
</evidence>
<dbReference type="GO" id="GO:0004683">
    <property type="term" value="F:calcium/calmodulin-dependent protein kinase activity"/>
    <property type="evidence" value="ECO:0007669"/>
    <property type="project" value="InterPro"/>
</dbReference>
<proteinExistence type="predicted"/>
<dbReference type="OrthoDB" id="442176at2759"/>
<evidence type="ECO:0000256" key="1">
    <source>
        <dbReference type="SAM" id="MobiDB-lite"/>
    </source>
</evidence>
<dbReference type="EMBL" id="CAJNOJ010000115">
    <property type="protein sequence ID" value="CAF1142252.1"/>
    <property type="molecule type" value="Genomic_DNA"/>
</dbReference>
<reference evidence="3" key="1">
    <citation type="submission" date="2021-02" db="EMBL/GenBank/DDBJ databases">
        <authorList>
            <person name="Nowell W R."/>
        </authorList>
    </citation>
    <scope>NUCLEOTIDE SEQUENCE</scope>
</reference>
<evidence type="ECO:0000313" key="3">
    <source>
        <dbReference type="EMBL" id="CAF1142252.1"/>
    </source>
</evidence>
<feature type="region of interest" description="Disordered" evidence="1">
    <location>
        <begin position="1"/>
        <end position="76"/>
    </location>
</feature>
<dbReference type="Gene3D" id="3.10.450.50">
    <property type="match status" value="1"/>
</dbReference>
<dbReference type="Pfam" id="PF08332">
    <property type="entry name" value="CaMKII_AD"/>
    <property type="match status" value="1"/>
</dbReference>
<dbReference type="InterPro" id="IPR013543">
    <property type="entry name" value="Ca/CaM-dep_prot_kinase-assoc"/>
</dbReference>
<feature type="compositionally biased region" description="Polar residues" evidence="1">
    <location>
        <begin position="47"/>
        <end position="72"/>
    </location>
</feature>
<sequence length="228" mass="24837">MDRFLDAGVFSTGNSGTQSPTNGKKPLPSTGVISPLSSPIISASISGGTRSRPTTQSGNSGIKESGDSNSVTIDDANDIERTERLTLEITKVTEQLLQAIANSDFDMYKSLCDPKITCFEPETIGNLVEGLDFHKFYFDTVLSAKASKPTINCTMLTPVVHTLGDEAACIAYILLLQYMDRNGQPQSVRTEETRVWHKKDARWQCVHFHRSGMPVASAIKSSFATSLL</sequence>
<accession>A0A814S2B9</accession>
<dbReference type="InterPro" id="IPR032710">
    <property type="entry name" value="NTF2-like_dom_sf"/>
</dbReference>
<evidence type="ECO:0000259" key="2">
    <source>
        <dbReference type="Pfam" id="PF08332"/>
    </source>
</evidence>
<dbReference type="FunFam" id="3.10.450.50:FF:000009">
    <property type="entry name" value="Calcium/calmodulin-dependent protein kinase type II"/>
    <property type="match status" value="1"/>
</dbReference>
<dbReference type="GO" id="GO:0005516">
    <property type="term" value="F:calmodulin binding"/>
    <property type="evidence" value="ECO:0007669"/>
    <property type="project" value="InterPro"/>
</dbReference>
<dbReference type="AlphaFoldDB" id="A0A814S2B9"/>